<dbReference type="NCBIfam" id="TIGR00360">
    <property type="entry name" value="ComEC_N-term"/>
    <property type="match status" value="1"/>
</dbReference>
<keyword evidence="9" id="KW-1185">Reference proteome</keyword>
<feature type="transmembrane region" description="Helical" evidence="6">
    <location>
        <begin position="418"/>
        <end position="441"/>
    </location>
</feature>
<dbReference type="Pfam" id="PF00753">
    <property type="entry name" value="Lactamase_B"/>
    <property type="match status" value="1"/>
</dbReference>
<comment type="caution">
    <text evidence="8">The sequence shown here is derived from an EMBL/GenBank/DDBJ whole genome shotgun (WGS) entry which is preliminary data.</text>
</comment>
<reference evidence="8 9" key="1">
    <citation type="submission" date="2019-03" db="EMBL/GenBank/DDBJ databases">
        <title>Genomic Encyclopedia of Type Strains, Phase IV (KMG-IV): sequencing the most valuable type-strain genomes for metagenomic binning, comparative biology and taxonomic classification.</title>
        <authorList>
            <person name="Goeker M."/>
        </authorList>
    </citation>
    <scope>NUCLEOTIDE SEQUENCE [LARGE SCALE GENOMIC DNA]</scope>
    <source>
        <strain evidence="8 9">DSM 100048</strain>
    </source>
</reference>
<dbReference type="Pfam" id="PF03772">
    <property type="entry name" value="Competence"/>
    <property type="match status" value="1"/>
</dbReference>
<feature type="transmembrane region" description="Helical" evidence="6">
    <location>
        <begin position="6"/>
        <end position="28"/>
    </location>
</feature>
<dbReference type="PANTHER" id="PTHR30619:SF1">
    <property type="entry name" value="RECOMBINATION PROTEIN 2"/>
    <property type="match status" value="1"/>
</dbReference>
<dbReference type="InterPro" id="IPR052159">
    <property type="entry name" value="Competence_DNA_uptake"/>
</dbReference>
<feature type="transmembrane region" description="Helical" evidence="6">
    <location>
        <begin position="343"/>
        <end position="371"/>
    </location>
</feature>
<dbReference type="GO" id="GO:0030420">
    <property type="term" value="P:establishment of competence for transformation"/>
    <property type="evidence" value="ECO:0007669"/>
    <property type="project" value="InterPro"/>
</dbReference>
<dbReference type="GO" id="GO:0005886">
    <property type="term" value="C:plasma membrane"/>
    <property type="evidence" value="ECO:0007669"/>
    <property type="project" value="UniProtKB-SubCell"/>
</dbReference>
<protein>
    <submittedName>
        <fullName evidence="8">Competence protein ComEC</fullName>
    </submittedName>
</protein>
<dbReference type="EMBL" id="SMBX01000014">
    <property type="protein sequence ID" value="TCU92615.1"/>
    <property type="molecule type" value="Genomic_DNA"/>
</dbReference>
<feature type="domain" description="Metallo-beta-lactamase" evidence="7">
    <location>
        <begin position="573"/>
        <end position="786"/>
    </location>
</feature>
<feature type="transmembrane region" description="Helical" evidence="6">
    <location>
        <begin position="274"/>
        <end position="297"/>
    </location>
</feature>
<accession>A0A4R3ULP6</accession>
<dbReference type="SUPFAM" id="SSF56281">
    <property type="entry name" value="Metallo-hydrolase/oxidoreductase"/>
    <property type="match status" value="1"/>
</dbReference>
<dbReference type="AlphaFoldDB" id="A0A4R3ULP6"/>
<keyword evidence="2" id="KW-1003">Cell membrane</keyword>
<dbReference type="NCBIfam" id="TIGR00361">
    <property type="entry name" value="ComEC_Rec2"/>
    <property type="match status" value="1"/>
</dbReference>
<keyword evidence="3 6" id="KW-0812">Transmembrane</keyword>
<dbReference type="SMART" id="SM00849">
    <property type="entry name" value="Lactamase_B"/>
    <property type="match status" value="1"/>
</dbReference>
<evidence type="ECO:0000259" key="7">
    <source>
        <dbReference type="SMART" id="SM00849"/>
    </source>
</evidence>
<dbReference type="InterPro" id="IPR001279">
    <property type="entry name" value="Metallo-B-lactamas"/>
</dbReference>
<dbReference type="InterPro" id="IPR036866">
    <property type="entry name" value="RibonucZ/Hydroxyglut_hydro"/>
</dbReference>
<feature type="transmembrane region" description="Helical" evidence="6">
    <location>
        <begin position="453"/>
        <end position="473"/>
    </location>
</feature>
<organism evidence="8 9">
    <name type="scientific">Paracandidimonas soli</name>
    <dbReference type="NCBI Taxonomy" id="1917182"/>
    <lineage>
        <taxon>Bacteria</taxon>
        <taxon>Pseudomonadati</taxon>
        <taxon>Pseudomonadota</taxon>
        <taxon>Betaproteobacteria</taxon>
        <taxon>Burkholderiales</taxon>
        <taxon>Alcaligenaceae</taxon>
        <taxon>Paracandidimonas</taxon>
    </lineage>
</organism>
<dbReference type="OrthoDB" id="9761531at2"/>
<dbReference type="Pfam" id="PF13567">
    <property type="entry name" value="DUF4131"/>
    <property type="match status" value="1"/>
</dbReference>
<dbReference type="InterPro" id="IPR025405">
    <property type="entry name" value="DUF4131"/>
</dbReference>
<evidence type="ECO:0000313" key="8">
    <source>
        <dbReference type="EMBL" id="TCU92615.1"/>
    </source>
</evidence>
<feature type="transmembrane region" description="Helical" evidence="6">
    <location>
        <begin position="317"/>
        <end position="336"/>
    </location>
</feature>
<dbReference type="RefSeq" id="WP_132478281.1">
    <property type="nucleotide sequence ID" value="NZ_JBHRVM010000001.1"/>
</dbReference>
<evidence type="ECO:0000256" key="4">
    <source>
        <dbReference type="ARBA" id="ARBA00022989"/>
    </source>
</evidence>
<evidence type="ECO:0000256" key="5">
    <source>
        <dbReference type="ARBA" id="ARBA00023136"/>
    </source>
</evidence>
<dbReference type="PANTHER" id="PTHR30619">
    <property type="entry name" value="DNA INTERNALIZATION/COMPETENCE PROTEIN COMEC/REC2"/>
    <property type="match status" value="1"/>
</dbReference>
<name>A0A4R3ULP6_9BURK</name>
<feature type="transmembrane region" description="Helical" evidence="6">
    <location>
        <begin position="35"/>
        <end position="55"/>
    </location>
</feature>
<proteinExistence type="predicted"/>
<dbReference type="InterPro" id="IPR035681">
    <property type="entry name" value="ComA-like_MBL"/>
</dbReference>
<keyword evidence="5 6" id="KW-0472">Membrane</keyword>
<evidence type="ECO:0000256" key="6">
    <source>
        <dbReference type="SAM" id="Phobius"/>
    </source>
</evidence>
<dbReference type="InterPro" id="IPR004477">
    <property type="entry name" value="ComEC_N"/>
</dbReference>
<keyword evidence="4 6" id="KW-1133">Transmembrane helix</keyword>
<evidence type="ECO:0000313" key="9">
    <source>
        <dbReference type="Proteomes" id="UP000294692"/>
    </source>
</evidence>
<comment type="subcellular location">
    <subcellularLocation>
        <location evidence="1">Cell membrane</location>
        <topology evidence="1">Multi-pass membrane protein</topology>
    </subcellularLocation>
</comment>
<dbReference type="InterPro" id="IPR004797">
    <property type="entry name" value="Competence_ComEC/Rec2"/>
</dbReference>
<feature type="transmembrane region" description="Helical" evidence="6">
    <location>
        <begin position="61"/>
        <end position="84"/>
    </location>
</feature>
<feature type="transmembrane region" description="Helical" evidence="6">
    <location>
        <begin position="377"/>
        <end position="397"/>
    </location>
</feature>
<dbReference type="CDD" id="cd07731">
    <property type="entry name" value="ComA-like_MBL-fold"/>
    <property type="match status" value="1"/>
</dbReference>
<evidence type="ECO:0000256" key="1">
    <source>
        <dbReference type="ARBA" id="ARBA00004651"/>
    </source>
</evidence>
<dbReference type="Proteomes" id="UP000294692">
    <property type="component" value="Unassembled WGS sequence"/>
</dbReference>
<evidence type="ECO:0000256" key="3">
    <source>
        <dbReference type="ARBA" id="ARBA00022692"/>
    </source>
</evidence>
<sequence>MENKRFPLGRSCLAVSLASIGLVVFLPAQPVLAQWLSWCVAAAVLAVAASCGAWLLRPGQASFWCIAAALWLLCIAVSVSLTAWRVDTRVADALHPDDIDKVSRVELRIVGLVRESSQNRSVEAEVLDSMPKGVPRSIQISWSAQGWQGPYGGNAPAADFPALLPGQVWRMALNLRPPSGARNPHGFDYEGHAFARGVRAQGSVRGSPVLLRDEPFHSIEVVAQRTRYLVRERMRAYLEGMRYGPVLLALAIGDQAGVRPSDWQAFNRAGISHLIAISGSHITMIAALGGIAMFWLWRRLRWKGVWLAERMPAQVAAAMSALLVAWLYCLLAGWGVPARRTFLMLAVIATAYAVRLQPGSSRILLLAAWLVVWMDPWAPMASGFWLSFGAVAILMLYGSRKDGGEPASQPCWVRWRRALLFACGLQLAVSFALMPVLGRLFHEVSLVSPLANAYAIPIISLLVTPLALLLAAASAMPGMTVAAEWLAISGHQILAWMMIPTDALVMLPAASIATAAVPWAITLLAIGGVVLALMPCGPRIRRAGWLLLLPAMFWEPKRPEEGGWRMAALDVGQGSAIVIQTRRHAFLFDAGVRRSPDSEEGSRTIAPYLKARGIRRLDAMIVSHDDLDHAGGASGVLQSLPVLQSYAPFDLQAWLAKEERLLGMPRDAIPRPEAMTDCVHGMRWTADGVSFSVIWPLHGNTVWTSSAGKPSKADSNANSCVLLVEGEHHSLLLTGDIGAAQERLLVERGLGRADIVLAAHHGSRGSSSEVLAQTLRARHVIAQAGMWNRFGHPHPAVERRWQREGAAFWRTDLDGAVSAESSSRGLSVTAERVDRSRYWQR</sequence>
<dbReference type="Gene3D" id="3.60.15.10">
    <property type="entry name" value="Ribonuclease Z/Hydroxyacylglutathione hydrolase-like"/>
    <property type="match status" value="1"/>
</dbReference>
<feature type="transmembrane region" description="Helical" evidence="6">
    <location>
        <begin position="505"/>
        <end position="533"/>
    </location>
</feature>
<evidence type="ECO:0000256" key="2">
    <source>
        <dbReference type="ARBA" id="ARBA00022475"/>
    </source>
</evidence>
<feature type="transmembrane region" description="Helical" evidence="6">
    <location>
        <begin position="480"/>
        <end position="499"/>
    </location>
</feature>
<gene>
    <name evidence="8" type="ORF">EV686_11453</name>
</gene>